<comment type="similarity">
    <text evidence="5">Belongs to the class-II pyridoxal-phosphate-dependent aminotransferase family. MalY/PatB cystathionine beta-lyase subfamily.</text>
</comment>
<evidence type="ECO:0000256" key="4">
    <source>
        <dbReference type="ARBA" id="ARBA00023239"/>
    </source>
</evidence>
<dbReference type="CDD" id="cd00609">
    <property type="entry name" value="AAT_like"/>
    <property type="match status" value="1"/>
</dbReference>
<dbReference type="GO" id="GO:0047804">
    <property type="term" value="F:cysteine-S-conjugate beta-lyase activity"/>
    <property type="evidence" value="ECO:0007669"/>
    <property type="project" value="UniProtKB-EC"/>
</dbReference>
<name>A0A0P9AE89_9CLOT</name>
<dbReference type="Gene3D" id="3.90.1150.10">
    <property type="entry name" value="Aspartate Aminotransferase, domain 1"/>
    <property type="match status" value="1"/>
</dbReference>
<proteinExistence type="inferred from homology"/>
<keyword evidence="4 7" id="KW-0456">Lyase</keyword>
<evidence type="ECO:0000313" key="8">
    <source>
        <dbReference type="Proteomes" id="UP000050326"/>
    </source>
</evidence>
<evidence type="ECO:0000259" key="6">
    <source>
        <dbReference type="Pfam" id="PF00155"/>
    </source>
</evidence>
<evidence type="ECO:0000256" key="2">
    <source>
        <dbReference type="ARBA" id="ARBA00012224"/>
    </source>
</evidence>
<dbReference type="NCBIfam" id="TIGR04350">
    <property type="entry name" value="C_S_lyase_PatB"/>
    <property type="match status" value="1"/>
</dbReference>
<dbReference type="RefSeq" id="WP_054876040.1">
    <property type="nucleotide sequence ID" value="NZ_LKET01000039.1"/>
</dbReference>
<dbReference type="Pfam" id="PF00155">
    <property type="entry name" value="Aminotran_1_2"/>
    <property type="match status" value="1"/>
</dbReference>
<comment type="cofactor">
    <cofactor evidence="1">
        <name>pyridoxal 5'-phosphate</name>
        <dbReference type="ChEBI" id="CHEBI:597326"/>
    </cofactor>
</comment>
<dbReference type="InterPro" id="IPR015422">
    <property type="entry name" value="PyrdxlP-dep_Trfase_small"/>
</dbReference>
<dbReference type="SUPFAM" id="SSF53383">
    <property type="entry name" value="PLP-dependent transferases"/>
    <property type="match status" value="1"/>
</dbReference>
<dbReference type="Proteomes" id="UP000050326">
    <property type="component" value="Unassembled WGS sequence"/>
</dbReference>
<dbReference type="PANTHER" id="PTHR43525">
    <property type="entry name" value="PROTEIN MALY"/>
    <property type="match status" value="1"/>
</dbReference>
<dbReference type="InterPro" id="IPR015424">
    <property type="entry name" value="PyrdxlP-dep_Trfase"/>
</dbReference>
<dbReference type="PATRIC" id="fig|36849.3.peg.3230"/>
<feature type="domain" description="Aminotransferase class I/classII large" evidence="6">
    <location>
        <begin position="31"/>
        <end position="383"/>
    </location>
</feature>
<sequence>MKYDFDKVIQRQGTSSLKWDYAGERFGNKDLLPLWVADMDFESPEPVVDAVKKRASHGIYGYTGRSMSCHESIINWMKKRHGWGIKMDWLTYTPGVVPALSIAILAFTNPGDKIIVQTPVYYPFFSVIKNNGRQILDNELKLVDGKYTMDFDDLEEKIDSSVKMLILCSPHNPVGRVWSKEELKRLAKICVEKDIIIISDEIHSDIIFKGSRHIPIAALSEEIADRTITCIAPSKTFNIAGLSASVAIISNKGLKKNFDNIVEGLGIASGNVFGITAMEAAYTHGEEWLSELLNYLEDNMNYVKEYIDENIPEIKVDKVEGTYLLWLNCKGLNLSQDELKKFMYGTAGVALNDGTTFGKSGEGYMRMNIGCPRVYLVEGLKRIETAVRGVRK</sequence>
<comment type="caution">
    <text evidence="7">The sequence shown here is derived from an EMBL/GenBank/DDBJ whole genome shotgun (WGS) entry which is preliminary data.</text>
</comment>
<dbReference type="STRING" id="36849.OXPF_30480"/>
<dbReference type="AlphaFoldDB" id="A0A0P9AE89"/>
<evidence type="ECO:0000313" key="7">
    <source>
        <dbReference type="EMBL" id="KPU43607.1"/>
    </source>
</evidence>
<protein>
    <recommendedName>
        <fullName evidence="2">cysteine-S-conjugate beta-lyase</fullName>
        <ecNumber evidence="2">4.4.1.13</ecNumber>
    </recommendedName>
</protein>
<dbReference type="OrthoDB" id="9802872at2"/>
<dbReference type="InterPro" id="IPR004839">
    <property type="entry name" value="Aminotransferase_I/II_large"/>
</dbReference>
<dbReference type="GO" id="GO:0030170">
    <property type="term" value="F:pyridoxal phosphate binding"/>
    <property type="evidence" value="ECO:0007669"/>
    <property type="project" value="InterPro"/>
</dbReference>
<organism evidence="7 8">
    <name type="scientific">Oxobacter pfennigii</name>
    <dbReference type="NCBI Taxonomy" id="36849"/>
    <lineage>
        <taxon>Bacteria</taxon>
        <taxon>Bacillati</taxon>
        <taxon>Bacillota</taxon>
        <taxon>Clostridia</taxon>
        <taxon>Eubacteriales</taxon>
        <taxon>Clostridiaceae</taxon>
        <taxon>Oxobacter</taxon>
    </lineage>
</organism>
<keyword evidence="3" id="KW-0663">Pyridoxal phosphate</keyword>
<dbReference type="EC" id="4.4.1.13" evidence="2"/>
<dbReference type="InterPro" id="IPR027619">
    <property type="entry name" value="C-S_lyase_PatB-like"/>
</dbReference>
<dbReference type="EMBL" id="LKET01000039">
    <property type="protein sequence ID" value="KPU43607.1"/>
    <property type="molecule type" value="Genomic_DNA"/>
</dbReference>
<dbReference type="InterPro" id="IPR015421">
    <property type="entry name" value="PyrdxlP-dep_Trfase_major"/>
</dbReference>
<accession>A0A0P9AE89</accession>
<reference evidence="7 8" key="1">
    <citation type="submission" date="2015-09" db="EMBL/GenBank/DDBJ databases">
        <title>Genome sequence of Oxobacter pfennigii DSM 3222.</title>
        <authorList>
            <person name="Poehlein A."/>
            <person name="Bengelsdorf F.R."/>
            <person name="Schiel-Bengelsdorf B."/>
            <person name="Duerre P."/>
            <person name="Daniel R."/>
        </authorList>
    </citation>
    <scope>NUCLEOTIDE SEQUENCE [LARGE SCALE GENOMIC DNA]</scope>
    <source>
        <strain evidence="7 8">DSM 3222</strain>
    </source>
</reference>
<dbReference type="InterPro" id="IPR051798">
    <property type="entry name" value="Class-II_PLP-Dep_Aminotrans"/>
</dbReference>
<evidence type="ECO:0000256" key="5">
    <source>
        <dbReference type="ARBA" id="ARBA00037974"/>
    </source>
</evidence>
<dbReference type="PANTHER" id="PTHR43525:SF1">
    <property type="entry name" value="PROTEIN MALY"/>
    <property type="match status" value="1"/>
</dbReference>
<dbReference type="Gene3D" id="3.40.640.10">
    <property type="entry name" value="Type I PLP-dependent aspartate aminotransferase-like (Major domain)"/>
    <property type="match status" value="1"/>
</dbReference>
<evidence type="ECO:0000256" key="3">
    <source>
        <dbReference type="ARBA" id="ARBA00022898"/>
    </source>
</evidence>
<keyword evidence="8" id="KW-1185">Reference proteome</keyword>
<evidence type="ECO:0000256" key="1">
    <source>
        <dbReference type="ARBA" id="ARBA00001933"/>
    </source>
</evidence>
<gene>
    <name evidence="7" type="primary">patB</name>
    <name evidence="7" type="ORF">OXPF_30480</name>
</gene>